<organism evidence="1 2">
    <name type="scientific">Paramecium sonneborni</name>
    <dbReference type="NCBI Taxonomy" id="65129"/>
    <lineage>
        <taxon>Eukaryota</taxon>
        <taxon>Sar</taxon>
        <taxon>Alveolata</taxon>
        <taxon>Ciliophora</taxon>
        <taxon>Intramacronucleata</taxon>
        <taxon>Oligohymenophorea</taxon>
        <taxon>Peniculida</taxon>
        <taxon>Parameciidae</taxon>
        <taxon>Paramecium</taxon>
    </lineage>
</organism>
<sequence>MITSRCPHKKLFNFKFIQQNQQFQEKQIHESYYQQASLFKSLFINQNQVLNLDNQIQVFNFSKNVYFKLRTNIITRTLLQPIQNQLIQNFQQKTLFTIYLFQSNSKYFLIFQIVQL</sequence>
<accession>A0A8S1M852</accession>
<proteinExistence type="predicted"/>
<name>A0A8S1M852_9CILI</name>
<gene>
    <name evidence="1" type="ORF">PSON_ATCC_30995.1.T0350184</name>
</gene>
<protein>
    <submittedName>
        <fullName evidence="1">Uncharacterized protein</fullName>
    </submittedName>
</protein>
<evidence type="ECO:0000313" key="1">
    <source>
        <dbReference type="EMBL" id="CAD8076818.1"/>
    </source>
</evidence>
<dbReference type="EMBL" id="CAJJDN010000035">
    <property type="protein sequence ID" value="CAD8076818.1"/>
    <property type="molecule type" value="Genomic_DNA"/>
</dbReference>
<reference evidence="1" key="1">
    <citation type="submission" date="2021-01" db="EMBL/GenBank/DDBJ databases">
        <authorList>
            <consortium name="Genoscope - CEA"/>
            <person name="William W."/>
        </authorList>
    </citation>
    <scope>NUCLEOTIDE SEQUENCE</scope>
</reference>
<dbReference type="AlphaFoldDB" id="A0A8S1M852"/>
<comment type="caution">
    <text evidence="1">The sequence shown here is derived from an EMBL/GenBank/DDBJ whole genome shotgun (WGS) entry which is preliminary data.</text>
</comment>
<dbReference type="Proteomes" id="UP000692954">
    <property type="component" value="Unassembled WGS sequence"/>
</dbReference>
<evidence type="ECO:0000313" key="2">
    <source>
        <dbReference type="Proteomes" id="UP000692954"/>
    </source>
</evidence>
<keyword evidence="2" id="KW-1185">Reference proteome</keyword>